<dbReference type="EMBL" id="CH940647">
    <property type="protein sequence ID" value="EDW70758.1"/>
    <property type="molecule type" value="Genomic_DNA"/>
</dbReference>
<organism evidence="3 4">
    <name type="scientific">Drosophila virilis</name>
    <name type="common">Fruit fly</name>
    <dbReference type="NCBI Taxonomy" id="7244"/>
    <lineage>
        <taxon>Eukaryota</taxon>
        <taxon>Metazoa</taxon>
        <taxon>Ecdysozoa</taxon>
        <taxon>Arthropoda</taxon>
        <taxon>Hexapoda</taxon>
        <taxon>Insecta</taxon>
        <taxon>Pterygota</taxon>
        <taxon>Neoptera</taxon>
        <taxon>Endopterygota</taxon>
        <taxon>Diptera</taxon>
        <taxon>Brachycera</taxon>
        <taxon>Muscomorpha</taxon>
        <taxon>Ephydroidea</taxon>
        <taxon>Drosophilidae</taxon>
        <taxon>Drosophila</taxon>
    </lineage>
</organism>
<feature type="compositionally biased region" description="Basic and acidic residues" evidence="1">
    <location>
        <begin position="25"/>
        <end position="38"/>
    </location>
</feature>
<protein>
    <submittedName>
        <fullName evidence="3">Uncharacterized protein</fullName>
    </submittedName>
</protein>
<dbReference type="PhylomeDB" id="B4LIH1"/>
<keyword evidence="2" id="KW-0732">Signal</keyword>
<feature type="chain" id="PRO_5002816048" evidence="2">
    <location>
        <begin position="23"/>
        <end position="93"/>
    </location>
</feature>
<sequence length="93" mass="10167">MLSNKFLIMSFALFAVIIAASAESSEEKISDRRFRWEGSNDQQEEADEEDGADGDIEADEDGDDAAQDDDTDDDEIVLEEIADSGNDSSQNDA</sequence>
<feature type="signal peptide" evidence="2">
    <location>
        <begin position="1"/>
        <end position="22"/>
    </location>
</feature>
<accession>B4LIH1</accession>
<reference evidence="3 4" key="1">
    <citation type="journal article" date="2007" name="Nature">
        <title>Evolution of genes and genomes on the Drosophila phylogeny.</title>
        <authorList>
            <consortium name="Drosophila 12 Genomes Consortium"/>
            <person name="Clark A.G."/>
            <person name="Eisen M.B."/>
            <person name="Smith D.R."/>
            <person name="Bergman C.M."/>
            <person name="Oliver B."/>
            <person name="Markow T.A."/>
            <person name="Kaufman T.C."/>
            <person name="Kellis M."/>
            <person name="Gelbart W."/>
            <person name="Iyer V.N."/>
            <person name="Pollard D.A."/>
            <person name="Sackton T.B."/>
            <person name="Larracuente A.M."/>
            <person name="Singh N.D."/>
            <person name="Abad J.P."/>
            <person name="Abt D.N."/>
            <person name="Adryan B."/>
            <person name="Aguade M."/>
            <person name="Akashi H."/>
            <person name="Anderson W.W."/>
            <person name="Aquadro C.F."/>
            <person name="Ardell D.H."/>
            <person name="Arguello R."/>
            <person name="Artieri C.G."/>
            <person name="Barbash D.A."/>
            <person name="Barker D."/>
            <person name="Barsanti P."/>
            <person name="Batterham P."/>
            <person name="Batzoglou S."/>
            <person name="Begun D."/>
            <person name="Bhutkar A."/>
            <person name="Blanco E."/>
            <person name="Bosak S.A."/>
            <person name="Bradley R.K."/>
            <person name="Brand A.D."/>
            <person name="Brent M.R."/>
            <person name="Brooks A.N."/>
            <person name="Brown R.H."/>
            <person name="Butlin R.K."/>
            <person name="Caggese C."/>
            <person name="Calvi B.R."/>
            <person name="Bernardo de Carvalho A."/>
            <person name="Caspi A."/>
            <person name="Castrezana S."/>
            <person name="Celniker S.E."/>
            <person name="Chang J.L."/>
            <person name="Chapple C."/>
            <person name="Chatterji S."/>
            <person name="Chinwalla A."/>
            <person name="Civetta A."/>
            <person name="Clifton S.W."/>
            <person name="Comeron J.M."/>
            <person name="Costello J.C."/>
            <person name="Coyne J.A."/>
            <person name="Daub J."/>
            <person name="David R.G."/>
            <person name="Delcher A.L."/>
            <person name="Delehaunty K."/>
            <person name="Do C.B."/>
            <person name="Ebling H."/>
            <person name="Edwards K."/>
            <person name="Eickbush T."/>
            <person name="Evans J.D."/>
            <person name="Filipski A."/>
            <person name="Findeiss S."/>
            <person name="Freyhult E."/>
            <person name="Fulton L."/>
            <person name="Fulton R."/>
            <person name="Garcia A.C."/>
            <person name="Gardiner A."/>
            <person name="Garfield D.A."/>
            <person name="Garvin B.E."/>
            <person name="Gibson G."/>
            <person name="Gilbert D."/>
            <person name="Gnerre S."/>
            <person name="Godfrey J."/>
            <person name="Good R."/>
            <person name="Gotea V."/>
            <person name="Gravely B."/>
            <person name="Greenberg A.J."/>
            <person name="Griffiths-Jones S."/>
            <person name="Gross S."/>
            <person name="Guigo R."/>
            <person name="Gustafson E.A."/>
            <person name="Haerty W."/>
            <person name="Hahn M.W."/>
            <person name="Halligan D.L."/>
            <person name="Halpern A.L."/>
            <person name="Halter G.M."/>
            <person name="Han M.V."/>
            <person name="Heger A."/>
            <person name="Hillier L."/>
            <person name="Hinrichs A.S."/>
            <person name="Holmes I."/>
            <person name="Hoskins R.A."/>
            <person name="Hubisz M.J."/>
            <person name="Hultmark D."/>
            <person name="Huntley M.A."/>
            <person name="Jaffe D.B."/>
            <person name="Jagadeeshan S."/>
            <person name="Jeck W.R."/>
            <person name="Johnson J."/>
            <person name="Jones C.D."/>
            <person name="Jordan W.C."/>
            <person name="Karpen G.H."/>
            <person name="Kataoka E."/>
            <person name="Keightley P.D."/>
            <person name="Kheradpour P."/>
            <person name="Kirkness E.F."/>
            <person name="Koerich L.B."/>
            <person name="Kristiansen K."/>
            <person name="Kudrna D."/>
            <person name="Kulathinal R.J."/>
            <person name="Kumar S."/>
            <person name="Kwok R."/>
            <person name="Lander E."/>
            <person name="Langley C.H."/>
            <person name="Lapoint R."/>
            <person name="Lazzaro B.P."/>
            <person name="Lee S.J."/>
            <person name="Levesque L."/>
            <person name="Li R."/>
            <person name="Lin C.F."/>
            <person name="Lin M.F."/>
            <person name="Lindblad-Toh K."/>
            <person name="Llopart A."/>
            <person name="Long M."/>
            <person name="Low L."/>
            <person name="Lozovsky E."/>
            <person name="Lu J."/>
            <person name="Luo M."/>
            <person name="Machado C.A."/>
            <person name="Makalowski W."/>
            <person name="Marzo M."/>
            <person name="Matsuda M."/>
            <person name="Matzkin L."/>
            <person name="McAllister B."/>
            <person name="McBride C.S."/>
            <person name="McKernan B."/>
            <person name="McKernan K."/>
            <person name="Mendez-Lago M."/>
            <person name="Minx P."/>
            <person name="Mollenhauer M.U."/>
            <person name="Montooth K."/>
            <person name="Mount S.M."/>
            <person name="Mu X."/>
            <person name="Myers E."/>
            <person name="Negre B."/>
            <person name="Newfeld S."/>
            <person name="Nielsen R."/>
            <person name="Noor M.A."/>
            <person name="O'Grady P."/>
            <person name="Pachter L."/>
            <person name="Papaceit M."/>
            <person name="Parisi M.J."/>
            <person name="Parisi M."/>
            <person name="Parts L."/>
            <person name="Pedersen J.S."/>
            <person name="Pesole G."/>
            <person name="Phillippy A.M."/>
            <person name="Ponting C.P."/>
            <person name="Pop M."/>
            <person name="Porcelli D."/>
            <person name="Powell J.R."/>
            <person name="Prohaska S."/>
            <person name="Pruitt K."/>
            <person name="Puig M."/>
            <person name="Quesneville H."/>
            <person name="Ram K.R."/>
            <person name="Rand D."/>
            <person name="Rasmussen M.D."/>
            <person name="Reed L.K."/>
            <person name="Reenan R."/>
            <person name="Reily A."/>
            <person name="Remington K.A."/>
            <person name="Rieger T.T."/>
            <person name="Ritchie M.G."/>
            <person name="Robin C."/>
            <person name="Rogers Y.H."/>
            <person name="Rohde C."/>
            <person name="Rozas J."/>
            <person name="Rubenfield M.J."/>
            <person name="Ruiz A."/>
            <person name="Russo S."/>
            <person name="Salzberg S.L."/>
            <person name="Sanchez-Gracia A."/>
            <person name="Saranga D.J."/>
            <person name="Sato H."/>
            <person name="Schaeffer S.W."/>
            <person name="Schatz M.C."/>
            <person name="Schlenke T."/>
            <person name="Schwartz R."/>
            <person name="Segarra C."/>
            <person name="Singh R.S."/>
            <person name="Sirot L."/>
            <person name="Sirota M."/>
            <person name="Sisneros N.B."/>
            <person name="Smith C.D."/>
            <person name="Smith T.F."/>
            <person name="Spieth J."/>
            <person name="Stage D.E."/>
            <person name="Stark A."/>
            <person name="Stephan W."/>
            <person name="Strausberg R.L."/>
            <person name="Strempel S."/>
            <person name="Sturgill D."/>
            <person name="Sutton G."/>
            <person name="Sutton G.G."/>
            <person name="Tao W."/>
            <person name="Teichmann S."/>
            <person name="Tobari Y.N."/>
            <person name="Tomimura Y."/>
            <person name="Tsolas J.M."/>
            <person name="Valente V.L."/>
            <person name="Venter E."/>
            <person name="Venter J.C."/>
            <person name="Vicario S."/>
            <person name="Vieira F.G."/>
            <person name="Vilella A.J."/>
            <person name="Villasante A."/>
            <person name="Walenz B."/>
            <person name="Wang J."/>
            <person name="Wasserman M."/>
            <person name="Watts T."/>
            <person name="Wilson D."/>
            <person name="Wilson R.K."/>
            <person name="Wing R.A."/>
            <person name="Wolfner M.F."/>
            <person name="Wong A."/>
            <person name="Wong G.K."/>
            <person name="Wu C.I."/>
            <person name="Wu G."/>
            <person name="Yamamoto D."/>
            <person name="Yang H.P."/>
            <person name="Yang S.P."/>
            <person name="Yorke J.A."/>
            <person name="Yoshida K."/>
            <person name="Zdobnov E."/>
            <person name="Zhang P."/>
            <person name="Zhang Y."/>
            <person name="Zimin A.V."/>
            <person name="Baldwin J."/>
            <person name="Abdouelleil A."/>
            <person name="Abdulkadir J."/>
            <person name="Abebe A."/>
            <person name="Abera B."/>
            <person name="Abreu J."/>
            <person name="Acer S.C."/>
            <person name="Aftuck L."/>
            <person name="Alexander A."/>
            <person name="An P."/>
            <person name="Anderson E."/>
            <person name="Anderson S."/>
            <person name="Arachi H."/>
            <person name="Azer M."/>
            <person name="Bachantsang P."/>
            <person name="Barry A."/>
            <person name="Bayul T."/>
            <person name="Berlin A."/>
            <person name="Bessette D."/>
            <person name="Bloom T."/>
            <person name="Blye J."/>
            <person name="Boguslavskiy L."/>
            <person name="Bonnet C."/>
            <person name="Boukhgalter B."/>
            <person name="Bourzgui I."/>
            <person name="Brown A."/>
            <person name="Cahill P."/>
            <person name="Channer S."/>
            <person name="Cheshatsang Y."/>
            <person name="Chuda L."/>
            <person name="Citroen M."/>
            <person name="Collymore A."/>
            <person name="Cooke P."/>
            <person name="Costello M."/>
            <person name="D'Aco K."/>
            <person name="Daza R."/>
            <person name="De Haan G."/>
            <person name="DeGray S."/>
            <person name="DeMaso C."/>
            <person name="Dhargay N."/>
            <person name="Dooley K."/>
            <person name="Dooley E."/>
            <person name="Doricent M."/>
            <person name="Dorje P."/>
            <person name="Dorjee K."/>
            <person name="Dupes A."/>
            <person name="Elong R."/>
            <person name="Falk J."/>
            <person name="Farina A."/>
            <person name="Faro S."/>
            <person name="Ferguson D."/>
            <person name="Fisher S."/>
            <person name="Foley C.D."/>
            <person name="Franke A."/>
            <person name="Friedrich D."/>
            <person name="Gadbois L."/>
            <person name="Gearin G."/>
            <person name="Gearin C.R."/>
            <person name="Giannoukos G."/>
            <person name="Goode T."/>
            <person name="Graham J."/>
            <person name="Grandbois E."/>
            <person name="Grewal S."/>
            <person name="Gyaltsen K."/>
            <person name="Hafez N."/>
            <person name="Hagos B."/>
            <person name="Hall J."/>
            <person name="Henson C."/>
            <person name="Hollinger A."/>
            <person name="Honan T."/>
            <person name="Huard M.D."/>
            <person name="Hughes L."/>
            <person name="Hurhula B."/>
            <person name="Husby M.E."/>
            <person name="Kamat A."/>
            <person name="Kanga B."/>
            <person name="Kashin S."/>
            <person name="Khazanovich D."/>
            <person name="Kisner P."/>
            <person name="Lance K."/>
            <person name="Lara M."/>
            <person name="Lee W."/>
            <person name="Lennon N."/>
            <person name="Letendre F."/>
            <person name="LeVine R."/>
            <person name="Lipovsky A."/>
            <person name="Liu X."/>
            <person name="Liu J."/>
            <person name="Liu S."/>
            <person name="Lokyitsang T."/>
            <person name="Lokyitsang Y."/>
            <person name="Lubonja R."/>
            <person name="Lui A."/>
            <person name="MacDonald P."/>
            <person name="Magnisalis V."/>
            <person name="Maru K."/>
            <person name="Matthews C."/>
            <person name="McCusker W."/>
            <person name="McDonough S."/>
            <person name="Mehta T."/>
            <person name="Meldrim J."/>
            <person name="Meneus L."/>
            <person name="Mihai O."/>
            <person name="Mihalev A."/>
            <person name="Mihova T."/>
            <person name="Mittelman R."/>
            <person name="Mlenga V."/>
            <person name="Montmayeur A."/>
            <person name="Mulrain L."/>
            <person name="Navidi A."/>
            <person name="Naylor J."/>
            <person name="Negash T."/>
            <person name="Nguyen T."/>
            <person name="Nguyen N."/>
            <person name="Nicol R."/>
            <person name="Norbu C."/>
            <person name="Norbu N."/>
            <person name="Novod N."/>
            <person name="O'Neill B."/>
            <person name="Osman S."/>
            <person name="Markiewicz E."/>
            <person name="Oyono O.L."/>
            <person name="Patti C."/>
            <person name="Phunkhang P."/>
            <person name="Pierre F."/>
            <person name="Priest M."/>
            <person name="Raghuraman S."/>
            <person name="Rege F."/>
            <person name="Reyes R."/>
            <person name="Rise C."/>
            <person name="Rogov P."/>
            <person name="Ross K."/>
            <person name="Ryan E."/>
            <person name="Settipalli S."/>
            <person name="Shea T."/>
            <person name="Sherpa N."/>
            <person name="Shi L."/>
            <person name="Shih D."/>
            <person name="Sparrow T."/>
            <person name="Spaulding J."/>
            <person name="Stalker J."/>
            <person name="Stange-Thomann N."/>
            <person name="Stavropoulos S."/>
            <person name="Stone C."/>
            <person name="Strader C."/>
            <person name="Tesfaye S."/>
            <person name="Thomson T."/>
            <person name="Thoulutsang Y."/>
            <person name="Thoulutsang D."/>
            <person name="Topham K."/>
            <person name="Topping I."/>
            <person name="Tsamla T."/>
            <person name="Vassiliev H."/>
            <person name="Vo A."/>
            <person name="Wangchuk T."/>
            <person name="Wangdi T."/>
            <person name="Weiand M."/>
            <person name="Wilkinson J."/>
            <person name="Wilson A."/>
            <person name="Yadav S."/>
            <person name="Young G."/>
            <person name="Yu Q."/>
            <person name="Zembek L."/>
            <person name="Zhong D."/>
            <person name="Zimmer A."/>
            <person name="Zwirko Z."/>
            <person name="Jaffe D.B."/>
            <person name="Alvarez P."/>
            <person name="Brockman W."/>
            <person name="Butler J."/>
            <person name="Chin C."/>
            <person name="Gnerre S."/>
            <person name="Grabherr M."/>
            <person name="Kleber M."/>
            <person name="Mauceli E."/>
            <person name="MacCallum I."/>
        </authorList>
    </citation>
    <scope>NUCLEOTIDE SEQUENCE [LARGE SCALE GENOMIC DNA]</scope>
    <source>
        <strain evidence="4">Tucson 15010-1051.87</strain>
    </source>
</reference>
<dbReference type="eggNOG" id="ENOG502T74H">
    <property type="taxonomic scope" value="Eukaryota"/>
</dbReference>
<proteinExistence type="predicted"/>
<dbReference type="AlphaFoldDB" id="B4LIH1"/>
<keyword evidence="4" id="KW-1185">Reference proteome</keyword>
<dbReference type="Proteomes" id="UP000008792">
    <property type="component" value="Unassembled WGS sequence"/>
</dbReference>
<gene>
    <name evidence="3" type="primary">Dvir\GJ11364</name>
    <name evidence="3" type="ORF">Dvir_GJ11364</name>
</gene>
<dbReference type="InParanoid" id="B4LIH1"/>
<dbReference type="OMA" id="WEGSNDQ"/>
<dbReference type="KEGG" id="dvi:6624296"/>
<feature type="region of interest" description="Disordered" evidence="1">
    <location>
        <begin position="23"/>
        <end position="73"/>
    </location>
</feature>
<evidence type="ECO:0000313" key="3">
    <source>
        <dbReference type="EMBL" id="EDW70758.1"/>
    </source>
</evidence>
<evidence type="ECO:0000256" key="1">
    <source>
        <dbReference type="SAM" id="MobiDB-lite"/>
    </source>
</evidence>
<dbReference type="HOGENOM" id="CLU_181744_0_0_1"/>
<name>B4LIH1_DROVI</name>
<feature type="compositionally biased region" description="Acidic residues" evidence="1">
    <location>
        <begin position="42"/>
        <end position="73"/>
    </location>
</feature>
<evidence type="ECO:0000256" key="2">
    <source>
        <dbReference type="SAM" id="SignalP"/>
    </source>
</evidence>
<evidence type="ECO:0000313" key="4">
    <source>
        <dbReference type="Proteomes" id="UP000008792"/>
    </source>
</evidence>